<feature type="domain" description="L,D-TPase catalytic" evidence="9">
    <location>
        <begin position="143"/>
        <end position="266"/>
    </location>
</feature>
<evidence type="ECO:0000256" key="2">
    <source>
        <dbReference type="ARBA" id="ARBA00005992"/>
    </source>
</evidence>
<dbReference type="Pfam" id="PF03734">
    <property type="entry name" value="YkuD"/>
    <property type="match status" value="1"/>
</dbReference>
<dbReference type="PANTHER" id="PTHR30582">
    <property type="entry name" value="L,D-TRANSPEPTIDASE"/>
    <property type="match status" value="1"/>
</dbReference>
<dbReference type="GO" id="GO:0071972">
    <property type="term" value="F:peptidoglycan L,D-transpeptidase activity"/>
    <property type="evidence" value="ECO:0007669"/>
    <property type="project" value="TreeGrafter"/>
</dbReference>
<dbReference type="STRING" id="1895771.BGO89_03750"/>
<sequence>MPPFLPLRPFVPVATAVILAIWVVGCSHEPTPEEVQATRTADSIRVATKARAHRIDSIEHRFPRIGYRRMVIETTSMLDSIRRTFAKAPETMRNYRALTTVNRKDLHYFRVGDTLMLPDSIVDDLRAYSVFPQYYRDGDTIGKIVFISNKWQAYACYERGELVRFAAANTGEERKPTFPGRYAVNWKSRLRLSSLDSNWRLPFTVNFHQYAGSAFHQFDMPGRPVSHSCVRQFLTDAEWLFKWVKQGKLDTNRRPIPFTGTTVIILDLFDFTRRRGGAWWDVSSNKDVVIALPKDAMHVEEALIPISQIPKDVRGALPDRKRYVEAEQILRDRGVIREAIALRESINYNKLRQEKRRRAAHEAARRKAETEKTNPSSE</sequence>
<keyword evidence="5 7" id="KW-0573">Peptidoglycan synthesis</keyword>
<organism evidence="10 11">
    <name type="scientific">Candidatus Kapaibacterium thiocyanatum</name>
    <dbReference type="NCBI Taxonomy" id="1895771"/>
    <lineage>
        <taxon>Bacteria</taxon>
        <taxon>Pseudomonadati</taxon>
        <taxon>Candidatus Kapaibacteriota</taxon>
        <taxon>Candidatus Kapaibacteriia</taxon>
        <taxon>Candidatus Kapaibacteriales</taxon>
        <taxon>Candidatus Kapaibacteriaceae</taxon>
        <taxon>Candidatus Kapaibacterium</taxon>
    </lineage>
</organism>
<feature type="compositionally biased region" description="Basic and acidic residues" evidence="8">
    <location>
        <begin position="360"/>
        <end position="372"/>
    </location>
</feature>
<dbReference type="GO" id="GO:0018104">
    <property type="term" value="P:peptidoglycan-protein cross-linking"/>
    <property type="evidence" value="ECO:0007669"/>
    <property type="project" value="TreeGrafter"/>
</dbReference>
<proteinExistence type="inferred from homology"/>
<evidence type="ECO:0000256" key="7">
    <source>
        <dbReference type="PROSITE-ProRule" id="PRU01373"/>
    </source>
</evidence>
<dbReference type="InterPro" id="IPR005490">
    <property type="entry name" value="LD_TPept_cat_dom"/>
</dbReference>
<evidence type="ECO:0000256" key="8">
    <source>
        <dbReference type="SAM" id="MobiDB-lite"/>
    </source>
</evidence>
<comment type="similarity">
    <text evidence="2">Belongs to the YkuD family.</text>
</comment>
<evidence type="ECO:0000256" key="1">
    <source>
        <dbReference type="ARBA" id="ARBA00004752"/>
    </source>
</evidence>
<dbReference type="GO" id="GO:0005576">
    <property type="term" value="C:extracellular region"/>
    <property type="evidence" value="ECO:0007669"/>
    <property type="project" value="TreeGrafter"/>
</dbReference>
<dbReference type="Proteomes" id="UP000184233">
    <property type="component" value="Unassembled WGS sequence"/>
</dbReference>
<evidence type="ECO:0000313" key="11">
    <source>
        <dbReference type="Proteomes" id="UP000184233"/>
    </source>
</evidence>
<dbReference type="AlphaFoldDB" id="A0A1M3L563"/>
<dbReference type="CDD" id="cd16913">
    <property type="entry name" value="YkuD_like"/>
    <property type="match status" value="1"/>
</dbReference>
<dbReference type="SUPFAM" id="SSF141523">
    <property type="entry name" value="L,D-transpeptidase catalytic domain-like"/>
    <property type="match status" value="1"/>
</dbReference>
<evidence type="ECO:0000256" key="5">
    <source>
        <dbReference type="ARBA" id="ARBA00022984"/>
    </source>
</evidence>
<keyword evidence="3" id="KW-0808">Transferase</keyword>
<evidence type="ECO:0000256" key="4">
    <source>
        <dbReference type="ARBA" id="ARBA00022960"/>
    </source>
</evidence>
<evidence type="ECO:0000259" key="9">
    <source>
        <dbReference type="PROSITE" id="PS52029"/>
    </source>
</evidence>
<accession>A0A1M3L563</accession>
<evidence type="ECO:0000313" key="10">
    <source>
        <dbReference type="EMBL" id="OJX60698.1"/>
    </source>
</evidence>
<feature type="active site" description="Nucleophile" evidence="7">
    <location>
        <position position="229"/>
    </location>
</feature>
<protein>
    <recommendedName>
        <fullName evidence="9">L,D-TPase catalytic domain-containing protein</fullName>
    </recommendedName>
</protein>
<reference evidence="10 11" key="1">
    <citation type="submission" date="2016-09" db="EMBL/GenBank/DDBJ databases">
        <title>Genome-resolved meta-omics ties microbial dynamics to process performance in biotechnology for thiocyanate degradation.</title>
        <authorList>
            <person name="Kantor R.S."/>
            <person name="Huddy R.J."/>
            <person name="Iyer R."/>
            <person name="Thomas B.C."/>
            <person name="Brown C.T."/>
            <person name="Anantharaman K."/>
            <person name="Tringe S."/>
            <person name="Hettich R.L."/>
            <person name="Harrison S.T."/>
            <person name="Banfield J.F."/>
        </authorList>
    </citation>
    <scope>NUCLEOTIDE SEQUENCE [LARGE SCALE GENOMIC DNA]</scope>
    <source>
        <strain evidence="10">59-99</strain>
    </source>
</reference>
<dbReference type="UniPathway" id="UPA00219"/>
<keyword evidence="6 7" id="KW-0961">Cell wall biogenesis/degradation</keyword>
<dbReference type="GO" id="GO:0071555">
    <property type="term" value="P:cell wall organization"/>
    <property type="evidence" value="ECO:0007669"/>
    <property type="project" value="UniProtKB-UniRule"/>
</dbReference>
<feature type="region of interest" description="Disordered" evidence="8">
    <location>
        <begin position="353"/>
        <end position="378"/>
    </location>
</feature>
<dbReference type="PROSITE" id="PS52029">
    <property type="entry name" value="LD_TPASE"/>
    <property type="match status" value="1"/>
</dbReference>
<dbReference type="GO" id="GO:0008360">
    <property type="term" value="P:regulation of cell shape"/>
    <property type="evidence" value="ECO:0007669"/>
    <property type="project" value="UniProtKB-UniRule"/>
</dbReference>
<comment type="caution">
    <text evidence="10">The sequence shown here is derived from an EMBL/GenBank/DDBJ whole genome shotgun (WGS) entry which is preliminary data.</text>
</comment>
<feature type="active site" description="Proton donor/acceptor" evidence="7">
    <location>
        <position position="216"/>
    </location>
</feature>
<name>A0A1M3L563_9BACT</name>
<evidence type="ECO:0000256" key="6">
    <source>
        <dbReference type="ARBA" id="ARBA00023316"/>
    </source>
</evidence>
<dbReference type="Gene3D" id="2.40.440.10">
    <property type="entry name" value="L,D-transpeptidase catalytic domain-like"/>
    <property type="match status" value="1"/>
</dbReference>
<dbReference type="PANTHER" id="PTHR30582:SF2">
    <property type="entry name" value="L,D-TRANSPEPTIDASE YCIB-RELATED"/>
    <property type="match status" value="1"/>
</dbReference>
<dbReference type="InterPro" id="IPR050979">
    <property type="entry name" value="LD-transpeptidase"/>
</dbReference>
<dbReference type="EMBL" id="MKVH01000003">
    <property type="protein sequence ID" value="OJX60698.1"/>
    <property type="molecule type" value="Genomic_DNA"/>
</dbReference>
<keyword evidence="4 7" id="KW-0133">Cell shape</keyword>
<dbReference type="GO" id="GO:0016740">
    <property type="term" value="F:transferase activity"/>
    <property type="evidence" value="ECO:0007669"/>
    <property type="project" value="UniProtKB-KW"/>
</dbReference>
<comment type="pathway">
    <text evidence="1 7">Cell wall biogenesis; peptidoglycan biosynthesis.</text>
</comment>
<dbReference type="InterPro" id="IPR038063">
    <property type="entry name" value="Transpep_catalytic_dom"/>
</dbReference>
<evidence type="ECO:0000256" key="3">
    <source>
        <dbReference type="ARBA" id="ARBA00022679"/>
    </source>
</evidence>
<gene>
    <name evidence="10" type="ORF">BGO89_03750</name>
</gene>